<dbReference type="GO" id="GO:0004521">
    <property type="term" value="F:RNA endonuclease activity"/>
    <property type="evidence" value="ECO:0007669"/>
    <property type="project" value="InterPro"/>
</dbReference>
<name>A0A369KRB3_9BACT</name>
<evidence type="ECO:0000256" key="6">
    <source>
        <dbReference type="ARBA" id="ARBA00022801"/>
    </source>
</evidence>
<evidence type="ECO:0000256" key="3">
    <source>
        <dbReference type="ARBA" id="ARBA00022722"/>
    </source>
</evidence>
<dbReference type="GO" id="GO:0016787">
    <property type="term" value="F:hydrolase activity"/>
    <property type="evidence" value="ECO:0007669"/>
    <property type="project" value="UniProtKB-KW"/>
</dbReference>
<evidence type="ECO:0000256" key="2">
    <source>
        <dbReference type="ARBA" id="ARBA00009959"/>
    </source>
</evidence>
<keyword evidence="5 9" id="KW-0255">Endonuclease</keyword>
<organism evidence="10 11">
    <name type="scientific">Spirobacillus cienkowskii</name>
    <dbReference type="NCBI Taxonomy" id="495820"/>
    <lineage>
        <taxon>Bacteria</taxon>
        <taxon>Pseudomonadati</taxon>
        <taxon>Bdellovibrionota</taxon>
        <taxon>Oligoflexia</taxon>
        <taxon>Silvanigrellales</taxon>
        <taxon>Spirobacillus</taxon>
    </lineage>
</organism>
<dbReference type="Proteomes" id="UP000253934">
    <property type="component" value="Unassembled WGS sequence"/>
</dbReference>
<comment type="similarity">
    <text evidence="2 9">Belongs to the CRISPR-associated endoribonuclease Cas2 protein family.</text>
</comment>
<dbReference type="GO" id="GO:0046872">
    <property type="term" value="F:metal ion binding"/>
    <property type="evidence" value="ECO:0007669"/>
    <property type="project" value="UniProtKB-UniRule"/>
</dbReference>
<keyword evidence="8 9" id="KW-0051">Antiviral defense</keyword>
<feature type="binding site" evidence="9">
    <location>
        <position position="20"/>
    </location>
    <ligand>
        <name>Mg(2+)</name>
        <dbReference type="ChEBI" id="CHEBI:18420"/>
        <note>catalytic</note>
    </ligand>
</feature>
<evidence type="ECO:0000256" key="7">
    <source>
        <dbReference type="ARBA" id="ARBA00022842"/>
    </source>
</evidence>
<keyword evidence="7 9" id="KW-0460">Magnesium</keyword>
<comment type="function">
    <text evidence="9">CRISPR (clustered regularly interspaced short palindromic repeat), is an adaptive immune system that provides protection against mobile genetic elements (viruses, transposable elements and conjugative plasmids). CRISPR clusters contain sequences complementary to antecedent mobile elements and target invading nucleic acids. CRISPR clusters are transcribed and processed into CRISPR RNA (crRNA). Functions as a ssRNA-specific endoribonuclease. Involved in the integration of spacer DNA into the CRISPR cassette.</text>
</comment>
<dbReference type="GO" id="GO:0043571">
    <property type="term" value="P:maintenance of CRISPR repeat elements"/>
    <property type="evidence" value="ECO:0007669"/>
    <property type="project" value="UniProtKB-UniRule"/>
</dbReference>
<reference evidence="10" key="1">
    <citation type="submission" date="2018-04" db="EMBL/GenBank/DDBJ databases">
        <title>Draft genome sequence of the Candidatus Spirobacillus cienkowskii, a pathogen of freshwater Daphnia species, reconstructed from hemolymph metagenomic reads.</title>
        <authorList>
            <person name="Bresciani L."/>
            <person name="Lemos L.N."/>
            <person name="Wale N."/>
            <person name="Lin J.Y."/>
            <person name="Fernandes G.R."/>
            <person name="Duffy M.A."/>
            <person name="Rodrigues J.M."/>
        </authorList>
    </citation>
    <scope>NUCLEOTIDE SEQUENCE [LARGE SCALE GENOMIC DNA]</scope>
    <source>
        <strain evidence="10">Binning01</strain>
    </source>
</reference>
<keyword evidence="4 9" id="KW-0479">Metal-binding</keyword>
<keyword evidence="3 9" id="KW-0540">Nuclease</keyword>
<evidence type="ECO:0000256" key="5">
    <source>
        <dbReference type="ARBA" id="ARBA00022759"/>
    </source>
</evidence>
<dbReference type="SUPFAM" id="SSF143430">
    <property type="entry name" value="TTP0101/SSO1404-like"/>
    <property type="match status" value="1"/>
</dbReference>
<evidence type="ECO:0000256" key="1">
    <source>
        <dbReference type="ARBA" id="ARBA00001946"/>
    </source>
</evidence>
<evidence type="ECO:0000256" key="9">
    <source>
        <dbReference type="HAMAP-Rule" id="MF_01471"/>
    </source>
</evidence>
<comment type="caution">
    <text evidence="10">The sequence shown here is derived from an EMBL/GenBank/DDBJ whole genome shotgun (WGS) entry which is preliminary data.</text>
</comment>
<accession>A0A369KRB3</accession>
<evidence type="ECO:0000256" key="8">
    <source>
        <dbReference type="ARBA" id="ARBA00023118"/>
    </source>
</evidence>
<dbReference type="NCBIfam" id="TIGR01573">
    <property type="entry name" value="cas2"/>
    <property type="match status" value="1"/>
</dbReference>
<gene>
    <name evidence="9 10" type="primary">cas2</name>
    <name evidence="10" type="ORF">DCC88_05790</name>
</gene>
<dbReference type="InterPro" id="IPR021127">
    <property type="entry name" value="CRISPR_associated_Cas2"/>
</dbReference>
<dbReference type="HAMAP" id="MF_01471">
    <property type="entry name" value="Cas2"/>
    <property type="match status" value="1"/>
</dbReference>
<sequence>MSLVKISGAYSAVWLFALFDLPTKTKKQRKDYAKFRKLLISKGFSMLQYSVYAIYFPSEDASISTQKFIEERLPPSGQVRLLLVTDRQFGKQKVFFGKNKEKTEEPLPEILLF</sequence>
<protein>
    <recommendedName>
        <fullName evidence="9">CRISPR-associated endoribonuclease Cas2</fullName>
        <ecNumber evidence="9">3.1.-.-</ecNumber>
    </recommendedName>
</protein>
<keyword evidence="6 9" id="KW-0378">Hydrolase</keyword>
<dbReference type="EC" id="3.1.-.-" evidence="9"/>
<dbReference type="GO" id="GO:0051607">
    <property type="term" value="P:defense response to virus"/>
    <property type="evidence" value="ECO:0007669"/>
    <property type="project" value="UniProtKB-UniRule"/>
</dbReference>
<dbReference type="AlphaFoldDB" id="A0A369KRB3"/>
<keyword evidence="11" id="KW-1185">Reference proteome</keyword>
<dbReference type="EMBL" id="QOVW01000063">
    <property type="protein sequence ID" value="RDB36288.1"/>
    <property type="molecule type" value="Genomic_DNA"/>
</dbReference>
<evidence type="ECO:0000256" key="4">
    <source>
        <dbReference type="ARBA" id="ARBA00022723"/>
    </source>
</evidence>
<evidence type="ECO:0000313" key="11">
    <source>
        <dbReference type="Proteomes" id="UP000253934"/>
    </source>
</evidence>
<comment type="subunit">
    <text evidence="9">Homodimer, forms a heterotetramer with a Cas1 homodimer.</text>
</comment>
<comment type="cofactor">
    <cofactor evidence="1 9">
        <name>Mg(2+)</name>
        <dbReference type="ChEBI" id="CHEBI:18420"/>
    </cofactor>
</comment>
<evidence type="ECO:0000313" key="10">
    <source>
        <dbReference type="EMBL" id="RDB36288.1"/>
    </source>
</evidence>
<proteinExistence type="inferred from homology"/>
<dbReference type="InterPro" id="IPR019199">
    <property type="entry name" value="Virulence_VapD/CRISPR_Cas2"/>
</dbReference>
<dbReference type="Pfam" id="PF09827">
    <property type="entry name" value="CRISPR_Cas2"/>
    <property type="match status" value="1"/>
</dbReference>